<dbReference type="EC" id="3.4.11.24" evidence="4"/>
<feature type="domain" description="Peptidase M28" evidence="3">
    <location>
        <begin position="122"/>
        <end position="233"/>
    </location>
</feature>
<feature type="chain" id="PRO_5015721184" evidence="2">
    <location>
        <begin position="23"/>
        <end position="362"/>
    </location>
</feature>
<protein>
    <submittedName>
        <fullName evidence="4">Aminopeptidase S</fullName>
        <ecNumber evidence="4">3.4.11.24</ecNumber>
    </submittedName>
</protein>
<dbReference type="GO" id="GO:0004177">
    <property type="term" value="F:aminopeptidase activity"/>
    <property type="evidence" value="ECO:0007669"/>
    <property type="project" value="UniProtKB-KW"/>
</dbReference>
<dbReference type="InterPro" id="IPR045175">
    <property type="entry name" value="M28_fam"/>
</dbReference>
<keyword evidence="4" id="KW-0645">Protease</keyword>
<dbReference type="GO" id="GO:0008235">
    <property type="term" value="F:metalloexopeptidase activity"/>
    <property type="evidence" value="ECO:0007669"/>
    <property type="project" value="InterPro"/>
</dbReference>
<dbReference type="Proteomes" id="UP000237968">
    <property type="component" value="Unassembled WGS sequence"/>
</dbReference>
<keyword evidence="4" id="KW-0031">Aminopeptidase</keyword>
<evidence type="ECO:0000313" key="5">
    <source>
        <dbReference type="Proteomes" id="UP000237968"/>
    </source>
</evidence>
<dbReference type="Gene3D" id="3.40.630.10">
    <property type="entry name" value="Zn peptidases"/>
    <property type="match status" value="1"/>
</dbReference>
<evidence type="ECO:0000256" key="2">
    <source>
        <dbReference type="SAM" id="SignalP"/>
    </source>
</evidence>
<proteinExistence type="predicted"/>
<dbReference type="PANTHER" id="PTHR12147">
    <property type="entry name" value="METALLOPEPTIDASE M28 FAMILY MEMBER"/>
    <property type="match status" value="1"/>
</dbReference>
<dbReference type="OrthoDB" id="9789219at2"/>
<reference evidence="4 5" key="1">
    <citation type="submission" date="2018-03" db="EMBL/GenBank/DDBJ databases">
        <title>Draft Genome Sequences of the Obligatory Marine Myxobacteria Enhygromyxa salina SWB005.</title>
        <authorList>
            <person name="Poehlein A."/>
            <person name="Moghaddam J.A."/>
            <person name="Harms H."/>
            <person name="Alanjari M."/>
            <person name="Koenig G.M."/>
            <person name="Daniel R."/>
            <person name="Schaeberle T.F."/>
        </authorList>
    </citation>
    <scope>NUCLEOTIDE SEQUENCE [LARGE SCALE GENOMIC DNA]</scope>
    <source>
        <strain evidence="4 5">SWB005</strain>
    </source>
</reference>
<dbReference type="AlphaFoldDB" id="A0A2S9Y112"/>
<dbReference type="EMBL" id="PVNK01000144">
    <property type="protein sequence ID" value="PRP98795.1"/>
    <property type="molecule type" value="Genomic_DNA"/>
</dbReference>
<evidence type="ECO:0000256" key="1">
    <source>
        <dbReference type="SAM" id="MobiDB-lite"/>
    </source>
</evidence>
<feature type="region of interest" description="Disordered" evidence="1">
    <location>
        <begin position="25"/>
        <end position="65"/>
    </location>
</feature>
<dbReference type="RefSeq" id="WP_106392330.1">
    <property type="nucleotide sequence ID" value="NZ_PVNK01000144.1"/>
</dbReference>
<keyword evidence="4" id="KW-0378">Hydrolase</keyword>
<evidence type="ECO:0000259" key="3">
    <source>
        <dbReference type="Pfam" id="PF04389"/>
    </source>
</evidence>
<sequence>MFRACVYVPGLAALVLALPACGDDGPAAETSAATESSAPTSDSGATDDAETGETGESSCPADSPRALGECVERERYLADLEFIAQPREPGSPHWQAVQDLCAQRFAEYGFEVDLHTYATGVNVVGRKLGSSQPNEQIVVAAHYDHLVGCEGADDNASGTAGVLEAARVLSQAEFPRTLIVACWDEEEDGLLGAEAYVDAATSNGGQILFNWNFEMIGYRDDAPDSQTVPDGFELLFPDQVQELEANQYRGDFVAVVVDEAGVPEVEPFMTYAAGFGLSAVLLPVPADLKNSPLLADLRRSDHAAFWEVDIPAVMLTDTSNFRYANYHCQTGEDAVELLDHDFATSVLATTVAATAESLGMTP</sequence>
<feature type="signal peptide" evidence="2">
    <location>
        <begin position="1"/>
        <end position="22"/>
    </location>
</feature>
<dbReference type="GO" id="GO:0006508">
    <property type="term" value="P:proteolysis"/>
    <property type="evidence" value="ECO:0007669"/>
    <property type="project" value="InterPro"/>
</dbReference>
<dbReference type="InterPro" id="IPR007484">
    <property type="entry name" value="Peptidase_M28"/>
</dbReference>
<dbReference type="SUPFAM" id="SSF53187">
    <property type="entry name" value="Zn-dependent exopeptidases"/>
    <property type="match status" value="1"/>
</dbReference>
<accession>A0A2S9Y112</accession>
<comment type="caution">
    <text evidence="4">The sequence shown here is derived from an EMBL/GenBank/DDBJ whole genome shotgun (WGS) entry which is preliminary data.</text>
</comment>
<dbReference type="Pfam" id="PF04389">
    <property type="entry name" value="Peptidase_M28"/>
    <property type="match status" value="1"/>
</dbReference>
<dbReference type="PANTHER" id="PTHR12147:SF26">
    <property type="entry name" value="PEPTIDASE M28 DOMAIN-CONTAINING PROTEIN"/>
    <property type="match status" value="1"/>
</dbReference>
<keyword evidence="2" id="KW-0732">Signal</keyword>
<feature type="compositionally biased region" description="Low complexity" evidence="1">
    <location>
        <begin position="27"/>
        <end position="41"/>
    </location>
</feature>
<keyword evidence="5" id="KW-1185">Reference proteome</keyword>
<name>A0A2S9Y112_9BACT</name>
<gene>
    <name evidence="4" type="ORF">ENSA5_29510</name>
</gene>
<evidence type="ECO:0000313" key="4">
    <source>
        <dbReference type="EMBL" id="PRP98795.1"/>
    </source>
</evidence>
<organism evidence="4 5">
    <name type="scientific">Enhygromyxa salina</name>
    <dbReference type="NCBI Taxonomy" id="215803"/>
    <lineage>
        <taxon>Bacteria</taxon>
        <taxon>Pseudomonadati</taxon>
        <taxon>Myxococcota</taxon>
        <taxon>Polyangia</taxon>
        <taxon>Nannocystales</taxon>
        <taxon>Nannocystaceae</taxon>
        <taxon>Enhygromyxa</taxon>
    </lineage>
</organism>